<organism evidence="1 2">
    <name type="scientific">Camellia lanceoleosa</name>
    <dbReference type="NCBI Taxonomy" id="1840588"/>
    <lineage>
        <taxon>Eukaryota</taxon>
        <taxon>Viridiplantae</taxon>
        <taxon>Streptophyta</taxon>
        <taxon>Embryophyta</taxon>
        <taxon>Tracheophyta</taxon>
        <taxon>Spermatophyta</taxon>
        <taxon>Magnoliopsida</taxon>
        <taxon>eudicotyledons</taxon>
        <taxon>Gunneridae</taxon>
        <taxon>Pentapetalae</taxon>
        <taxon>asterids</taxon>
        <taxon>Ericales</taxon>
        <taxon>Theaceae</taxon>
        <taxon>Camellia</taxon>
    </lineage>
</organism>
<dbReference type="Proteomes" id="UP001060215">
    <property type="component" value="Chromosome 4"/>
</dbReference>
<evidence type="ECO:0000313" key="1">
    <source>
        <dbReference type="EMBL" id="KAI8015525.1"/>
    </source>
</evidence>
<proteinExistence type="predicted"/>
<keyword evidence="2" id="KW-1185">Reference proteome</keyword>
<sequence>MSSNTFRDSSDVLLVASFLNLSVTNLPKIYKLWYIIKVDNCEEDLLFMRSGFPYGSVPLKTYLPDGDIDLTALSSHTAEETFARDVLAVLQGEERNENQSEVKDTQFIDAEVKLVKCLVQNFVIDISFNQLGGLCTLCFLEQVDRLVGKDHLFKRSIILIKAWCYHESRILGALHGLISTYALETLVLYIFHLFHASLDGPLAVLYRFLDYFSKFDWENYCISLKGPVSKSSLPDIVAEMPANVGDNLMLSAEFLRNCMDMFSVPSRNLDTNSRVFPQKHLNIIDPLKENNNLGRSIHKGNFYRIRSAFKYGARKLGQVLLLPRERIANEIKRFFANTLERHGHNSCNLFSSSHSRMFSDEKIQLNSLNLDLDNNIPGVGDNELDRCLMKDNSLQIVSKLAHSIDGIAVSGSHLGGEAHLRIAYGTFDCSPSSCDLRYSLSGLYYYPPHFYFSGLPVENGKLENGMLNEENLTTVDDDKISVDSWMEHRENHLRAGNRVCSCHNNHDGASSSGSGMSSPNGIVSEGLALDFKERVLADIAGIPETPNPLSDLSGDYDSHIRSLLYGQCCQGYALSAPVLPNPPTFPSQPQNKKAGDTVCGSMPLKWNECSQMNANGVSLGPTQNHMKNNPTPSNSSLCLEETHKPRGIGTYFIDLNGCSCREKSSQGSRRNQVQENHRQFQRHAGNNGFAPALPEKKSFDEDSHEGPPARSRFYIMGSLNYQQLWTLVAVGDPVRALWLWNCRVRNQQYWEVSEKGRGISSIGICQGLEKSSHSILRMKMISLL</sequence>
<dbReference type="EMBL" id="CM045761">
    <property type="protein sequence ID" value="KAI8015525.1"/>
    <property type="molecule type" value="Genomic_DNA"/>
</dbReference>
<reference evidence="1 2" key="1">
    <citation type="journal article" date="2022" name="Plant J.">
        <title>Chromosome-level genome of Camellia lanceoleosa provides a valuable resource for understanding genome evolution and self-incompatibility.</title>
        <authorList>
            <person name="Gong W."/>
            <person name="Xiao S."/>
            <person name="Wang L."/>
            <person name="Liao Z."/>
            <person name="Chang Y."/>
            <person name="Mo W."/>
            <person name="Hu G."/>
            <person name="Li W."/>
            <person name="Zhao G."/>
            <person name="Zhu H."/>
            <person name="Hu X."/>
            <person name="Ji K."/>
            <person name="Xiang X."/>
            <person name="Song Q."/>
            <person name="Yuan D."/>
            <person name="Jin S."/>
            <person name="Zhang L."/>
        </authorList>
    </citation>
    <scope>NUCLEOTIDE SEQUENCE [LARGE SCALE GENOMIC DNA]</scope>
    <source>
        <strain evidence="1">SQ_2022a</strain>
    </source>
</reference>
<protein>
    <submittedName>
        <fullName evidence="1">Uncharacterized protein</fullName>
    </submittedName>
</protein>
<name>A0ACC0HSR7_9ERIC</name>
<evidence type="ECO:0000313" key="2">
    <source>
        <dbReference type="Proteomes" id="UP001060215"/>
    </source>
</evidence>
<accession>A0ACC0HSR7</accession>
<comment type="caution">
    <text evidence="1">The sequence shown here is derived from an EMBL/GenBank/DDBJ whole genome shotgun (WGS) entry which is preliminary data.</text>
</comment>
<gene>
    <name evidence="1" type="ORF">LOK49_LG05G01525</name>
</gene>